<dbReference type="PROSITE" id="PS50995">
    <property type="entry name" value="HTH_MARR_2"/>
    <property type="match status" value="1"/>
</dbReference>
<dbReference type="Pfam" id="PF12802">
    <property type="entry name" value="MarR_2"/>
    <property type="match status" value="1"/>
</dbReference>
<evidence type="ECO:0000313" key="6">
    <source>
        <dbReference type="Proteomes" id="UP000664096"/>
    </source>
</evidence>
<comment type="caution">
    <text evidence="5">The sequence shown here is derived from an EMBL/GenBank/DDBJ whole genome shotgun (WGS) entry which is preliminary data.</text>
</comment>
<keyword evidence="3" id="KW-0804">Transcription</keyword>
<dbReference type="GO" id="GO:0003677">
    <property type="term" value="F:DNA binding"/>
    <property type="evidence" value="ECO:0007669"/>
    <property type="project" value="UniProtKB-KW"/>
</dbReference>
<protein>
    <submittedName>
        <fullName evidence="5">MarR family transcriptional regulator</fullName>
    </submittedName>
</protein>
<dbReference type="EMBL" id="JAEKJZ010000009">
    <property type="protein sequence ID" value="MBN9673972.1"/>
    <property type="molecule type" value="Genomic_DNA"/>
</dbReference>
<accession>A0A939EKA7</accession>
<dbReference type="RefSeq" id="WP_207144275.1">
    <property type="nucleotide sequence ID" value="NZ_JAEKJZ010000009.1"/>
</dbReference>
<dbReference type="Proteomes" id="UP000664096">
    <property type="component" value="Unassembled WGS sequence"/>
</dbReference>
<gene>
    <name evidence="5" type="ORF">JF539_26680</name>
</gene>
<dbReference type="AlphaFoldDB" id="A0A939EKA7"/>
<dbReference type="GO" id="GO:0006950">
    <property type="term" value="P:response to stress"/>
    <property type="evidence" value="ECO:0007669"/>
    <property type="project" value="TreeGrafter"/>
</dbReference>
<evidence type="ECO:0000256" key="1">
    <source>
        <dbReference type="ARBA" id="ARBA00023015"/>
    </source>
</evidence>
<organism evidence="5 6">
    <name type="scientific">Roseibium aggregatum</name>
    <dbReference type="NCBI Taxonomy" id="187304"/>
    <lineage>
        <taxon>Bacteria</taxon>
        <taxon>Pseudomonadati</taxon>
        <taxon>Pseudomonadota</taxon>
        <taxon>Alphaproteobacteria</taxon>
        <taxon>Hyphomicrobiales</taxon>
        <taxon>Stappiaceae</taxon>
        <taxon>Roseibium</taxon>
    </lineage>
</organism>
<proteinExistence type="predicted"/>
<keyword evidence="1" id="KW-0805">Transcription regulation</keyword>
<evidence type="ECO:0000313" key="5">
    <source>
        <dbReference type="EMBL" id="MBN9673972.1"/>
    </source>
</evidence>
<name>A0A939EKA7_9HYPH</name>
<reference evidence="5" key="1">
    <citation type="submission" date="2020-12" db="EMBL/GenBank/DDBJ databases">
        <title>Oil enriched cultivation method for isolating marine PHA-producing bacteria.</title>
        <authorList>
            <person name="Zheng W."/>
            <person name="Yu S."/>
            <person name="Huang Y."/>
        </authorList>
    </citation>
    <scope>NUCLEOTIDE SEQUENCE</scope>
    <source>
        <strain evidence="5">SY-2-12</strain>
    </source>
</reference>
<feature type="domain" description="HTH marR-type" evidence="4">
    <location>
        <begin position="9"/>
        <end position="142"/>
    </location>
</feature>
<sequence length="156" mass="17790">MNDLPVTPRFRFGMCFSQLARRWRQVIDRHLAAAGLTDATWVPLVHLQETGGGLTQKDLAARMGIDTSSLVRLLDILCRQNLVERRVDEKDARARLVFLTPSGAERVREIRRELYRAEEDLLADLSDADVEDVLTSFEKIDARLREAQARQSKEAT</sequence>
<dbReference type="PRINTS" id="PR00598">
    <property type="entry name" value="HTHMARR"/>
</dbReference>
<dbReference type="PANTHER" id="PTHR33164:SF64">
    <property type="entry name" value="TRANSCRIPTIONAL REGULATOR SLYA"/>
    <property type="match status" value="1"/>
</dbReference>
<dbReference type="GO" id="GO:0003700">
    <property type="term" value="F:DNA-binding transcription factor activity"/>
    <property type="evidence" value="ECO:0007669"/>
    <property type="project" value="InterPro"/>
</dbReference>
<dbReference type="InterPro" id="IPR036388">
    <property type="entry name" value="WH-like_DNA-bd_sf"/>
</dbReference>
<keyword evidence="2" id="KW-0238">DNA-binding</keyword>
<dbReference type="InterPro" id="IPR036390">
    <property type="entry name" value="WH_DNA-bd_sf"/>
</dbReference>
<dbReference type="SMART" id="SM00347">
    <property type="entry name" value="HTH_MARR"/>
    <property type="match status" value="1"/>
</dbReference>
<dbReference type="Gene3D" id="1.10.10.10">
    <property type="entry name" value="Winged helix-like DNA-binding domain superfamily/Winged helix DNA-binding domain"/>
    <property type="match status" value="1"/>
</dbReference>
<dbReference type="SUPFAM" id="SSF46785">
    <property type="entry name" value="Winged helix' DNA-binding domain"/>
    <property type="match status" value="1"/>
</dbReference>
<evidence type="ECO:0000259" key="4">
    <source>
        <dbReference type="PROSITE" id="PS50995"/>
    </source>
</evidence>
<evidence type="ECO:0000256" key="2">
    <source>
        <dbReference type="ARBA" id="ARBA00023125"/>
    </source>
</evidence>
<dbReference type="InterPro" id="IPR039422">
    <property type="entry name" value="MarR/SlyA-like"/>
</dbReference>
<dbReference type="PANTHER" id="PTHR33164">
    <property type="entry name" value="TRANSCRIPTIONAL REGULATOR, MARR FAMILY"/>
    <property type="match status" value="1"/>
</dbReference>
<evidence type="ECO:0000256" key="3">
    <source>
        <dbReference type="ARBA" id="ARBA00023163"/>
    </source>
</evidence>
<dbReference type="InterPro" id="IPR000835">
    <property type="entry name" value="HTH_MarR-typ"/>
</dbReference>